<dbReference type="InterPro" id="IPR011330">
    <property type="entry name" value="Glyco_hydro/deAcase_b/a-brl"/>
</dbReference>
<accession>A0A1D1YPB8</accession>
<organism evidence="6">
    <name type="scientific">Anthurium amnicola</name>
    <dbReference type="NCBI Taxonomy" id="1678845"/>
    <lineage>
        <taxon>Eukaryota</taxon>
        <taxon>Viridiplantae</taxon>
        <taxon>Streptophyta</taxon>
        <taxon>Embryophyta</taxon>
        <taxon>Tracheophyta</taxon>
        <taxon>Spermatophyta</taxon>
        <taxon>Magnoliopsida</taxon>
        <taxon>Liliopsida</taxon>
        <taxon>Araceae</taxon>
        <taxon>Pothoideae</taxon>
        <taxon>Potheae</taxon>
        <taxon>Anthurium</taxon>
    </lineage>
</organism>
<dbReference type="AlphaFoldDB" id="A0A1D1YPB8"/>
<dbReference type="GO" id="GO:0004099">
    <property type="term" value="F:chitin deacetylase activity"/>
    <property type="evidence" value="ECO:0007669"/>
    <property type="project" value="UniProtKB-ARBA"/>
</dbReference>
<dbReference type="GO" id="GO:0016020">
    <property type="term" value="C:membrane"/>
    <property type="evidence" value="ECO:0007669"/>
    <property type="project" value="TreeGrafter"/>
</dbReference>
<evidence type="ECO:0000256" key="4">
    <source>
        <dbReference type="SAM" id="SignalP"/>
    </source>
</evidence>
<evidence type="ECO:0000256" key="2">
    <source>
        <dbReference type="ARBA" id="ARBA00022801"/>
    </source>
</evidence>
<dbReference type="GO" id="GO:0046872">
    <property type="term" value="F:metal ion binding"/>
    <property type="evidence" value="ECO:0007669"/>
    <property type="project" value="UniProtKB-KW"/>
</dbReference>
<dbReference type="GO" id="GO:0005975">
    <property type="term" value="P:carbohydrate metabolic process"/>
    <property type="evidence" value="ECO:0007669"/>
    <property type="project" value="InterPro"/>
</dbReference>
<feature type="region of interest" description="Disordered" evidence="3">
    <location>
        <begin position="298"/>
        <end position="328"/>
    </location>
</feature>
<keyword evidence="2" id="KW-0378">Hydrolase</keyword>
<reference evidence="6" key="1">
    <citation type="submission" date="2015-07" db="EMBL/GenBank/DDBJ databases">
        <title>Transcriptome Assembly of Anthurium amnicola.</title>
        <authorList>
            <person name="Suzuki J."/>
        </authorList>
    </citation>
    <scope>NUCLEOTIDE SEQUENCE</scope>
</reference>
<feature type="domain" description="NodB homology" evidence="5">
    <location>
        <begin position="92"/>
        <end position="275"/>
    </location>
</feature>
<keyword evidence="4" id="KW-0732">Signal</keyword>
<dbReference type="EMBL" id="GDJX01011456">
    <property type="protein sequence ID" value="JAT56480.1"/>
    <property type="molecule type" value="Transcribed_RNA"/>
</dbReference>
<feature type="signal peptide" evidence="4">
    <location>
        <begin position="1"/>
        <end position="23"/>
    </location>
</feature>
<feature type="compositionally biased region" description="Low complexity" evidence="3">
    <location>
        <begin position="314"/>
        <end position="328"/>
    </location>
</feature>
<dbReference type="Pfam" id="PF01522">
    <property type="entry name" value="Polysacc_deac_1"/>
    <property type="match status" value="1"/>
</dbReference>
<dbReference type="PROSITE" id="PS51677">
    <property type="entry name" value="NODB"/>
    <property type="match status" value="1"/>
</dbReference>
<dbReference type="InterPro" id="IPR050248">
    <property type="entry name" value="Polysacc_deacetylase_ArnD"/>
</dbReference>
<name>A0A1D1YPB8_9ARAE</name>
<evidence type="ECO:0000256" key="1">
    <source>
        <dbReference type="ARBA" id="ARBA00022723"/>
    </source>
</evidence>
<gene>
    <name evidence="6" type="primary">CDA2_0</name>
    <name evidence="6" type="ORF">g.34060</name>
</gene>
<keyword evidence="1" id="KW-0479">Metal-binding</keyword>
<protein>
    <submittedName>
        <fullName evidence="6">Chitin deacetylase 2</fullName>
    </submittedName>
</protein>
<evidence type="ECO:0000313" key="6">
    <source>
        <dbReference type="EMBL" id="JAT56480.1"/>
    </source>
</evidence>
<dbReference type="PANTHER" id="PTHR10587">
    <property type="entry name" value="GLYCOSYL TRANSFERASE-RELATED"/>
    <property type="match status" value="1"/>
</dbReference>
<evidence type="ECO:0000256" key="3">
    <source>
        <dbReference type="SAM" id="MobiDB-lite"/>
    </source>
</evidence>
<evidence type="ECO:0000259" key="5">
    <source>
        <dbReference type="PROSITE" id="PS51677"/>
    </source>
</evidence>
<proteinExistence type="predicted"/>
<feature type="chain" id="PRO_5008900369" evidence="4">
    <location>
        <begin position="24"/>
        <end position="363"/>
    </location>
</feature>
<dbReference type="InterPro" id="IPR002509">
    <property type="entry name" value="NODB_dom"/>
</dbReference>
<dbReference type="SUPFAM" id="SSF88713">
    <property type="entry name" value="Glycoside hydrolase/deacetylase"/>
    <property type="match status" value="1"/>
</dbReference>
<dbReference type="PANTHER" id="PTHR10587:SF133">
    <property type="entry name" value="CHITIN DEACETYLASE 1-RELATED"/>
    <property type="match status" value="1"/>
</dbReference>
<sequence>MHLTSLSALFTTALLAFASLSEAVLPGTWPPMDQPPPLKSEWAKLVDKKKLPKAPIQAAQAADCSKAAEFCIWSCNTCLRNASDVATCPNDKDWGFSFDDGPSTYTPALLDFLKSTNTKVTFAVVGSRVFQNPDILQRIKDEGHEIVVHTWSHPALTTVSTEQIIAEIKWTELAIQTAVGLTPKYMRPPRGDIDDRVRSIITQLGYKVLMWDRDTFDWKSAEDPNYQPSWIYDNFTQWVTDSKGHISLEHDLYEIGATNAPYAISIVRKAGYTIKPVSVCTGTAAYKENVQLAASGPVPADVTLPDPPAPAPATAPATTTASGADASASAQSAADSSASSASSPQFSWLVSFIILTISILFSV</sequence>
<dbReference type="Gene3D" id="3.20.20.370">
    <property type="entry name" value="Glycoside hydrolase/deacetylase"/>
    <property type="match status" value="1"/>
</dbReference>